<dbReference type="Gene3D" id="3.40.50.2000">
    <property type="entry name" value="Glycogen Phosphorylase B"/>
    <property type="match status" value="1"/>
</dbReference>
<dbReference type="EMBL" id="CP053586">
    <property type="protein sequence ID" value="WNZ25258.1"/>
    <property type="molecule type" value="Genomic_DNA"/>
</dbReference>
<accession>A0AA96WHA2</accession>
<protein>
    <submittedName>
        <fullName evidence="1">Uncharacterized protein</fullName>
    </submittedName>
</protein>
<evidence type="ECO:0000313" key="1">
    <source>
        <dbReference type="EMBL" id="WNZ25258.1"/>
    </source>
</evidence>
<organism evidence="1">
    <name type="scientific">Leptolyngbya sp. NK1-12</name>
    <dbReference type="NCBI Taxonomy" id="2547451"/>
    <lineage>
        <taxon>Bacteria</taxon>
        <taxon>Bacillati</taxon>
        <taxon>Cyanobacteriota</taxon>
        <taxon>Cyanophyceae</taxon>
        <taxon>Leptolyngbyales</taxon>
        <taxon>Leptolyngbyaceae</taxon>
        <taxon>Leptolyngbya group</taxon>
        <taxon>Leptolyngbya</taxon>
    </lineage>
</organism>
<gene>
    <name evidence="1" type="ORF">HJG54_21975</name>
</gene>
<dbReference type="RefSeq" id="WP_316431406.1">
    <property type="nucleotide sequence ID" value="NZ_CP053586.1"/>
</dbReference>
<dbReference type="AlphaFoldDB" id="A0AA96WHA2"/>
<name>A0AA96WHA2_9CYAN</name>
<sequence length="433" mass="48501">MAFEQQGSLATKSIELRQKLNALLEARDSNAAIQSEQIIFDRLTSSELTLLNADVIVTANEVNQRHGTGVLINKIFGSCANIFSIRAHNHYDAEHDFGDLSAVISVQELSRKNVFSNVLQAFAQCTPRQVICIPFDPDEILIAIAIKELFDVPLCMYIMDDNNIYAKGIPDPLMQEALTKSSLRLAISPELQQAYQHKYNLKFWLLPPVVTGELIHTDIGTVPKPRNPKTGIIVGNIWGQRWLDLLRQTVKGSGITIHWYCNAASKSRWLQFDPAELAQDGIFFRDPLPEPELAEKLKEYAFAVLPSGVFDSTETENNQAVAKLSLPTKVPFITATSNTPILVLGSRESAAARFVERFNLGIICDYHPNSFQQAIEQITGSEMQTLLRQNAQTIAPSFSDVGIPQWIFQSLQRGEPIDHRFEQFVSPLESTEY</sequence>
<reference evidence="1" key="1">
    <citation type="submission" date="2020-05" db="EMBL/GenBank/DDBJ databases">
        <authorList>
            <person name="Zhu T."/>
            <person name="Keshari N."/>
            <person name="Lu X."/>
        </authorList>
    </citation>
    <scope>NUCLEOTIDE SEQUENCE</scope>
    <source>
        <strain evidence="1">NK1-12</strain>
    </source>
</reference>
<proteinExistence type="predicted"/>